<organism evidence="2 3">
    <name type="scientific">Planomonospora sphaerica</name>
    <dbReference type="NCBI Taxonomy" id="161355"/>
    <lineage>
        <taxon>Bacteria</taxon>
        <taxon>Bacillati</taxon>
        <taxon>Actinomycetota</taxon>
        <taxon>Actinomycetes</taxon>
        <taxon>Streptosporangiales</taxon>
        <taxon>Streptosporangiaceae</taxon>
        <taxon>Planomonospora</taxon>
    </lineage>
</organism>
<keyword evidence="3" id="KW-1185">Reference proteome</keyword>
<reference evidence="2 3" key="1">
    <citation type="journal article" date="2016" name="Genome Announc.">
        <title>Draft Genome Sequence of Planomonospora sphaerica JCM9374, a Rare Actinomycete.</title>
        <authorList>
            <person name="Dohra H."/>
            <person name="Suzuki T."/>
            <person name="Inoue Y."/>
            <person name="Kodani S."/>
        </authorList>
    </citation>
    <scope>NUCLEOTIDE SEQUENCE [LARGE SCALE GENOMIC DNA]</scope>
    <source>
        <strain evidence="2 3">JCM 9374</strain>
    </source>
</reference>
<name>A0A161LRF8_9ACTN</name>
<gene>
    <name evidence="2" type="ORF">PS9374_05896</name>
</gene>
<dbReference type="Proteomes" id="UP000077701">
    <property type="component" value="Unassembled WGS sequence"/>
</dbReference>
<feature type="transmembrane region" description="Helical" evidence="1">
    <location>
        <begin position="272"/>
        <end position="293"/>
    </location>
</feature>
<proteinExistence type="predicted"/>
<evidence type="ECO:0000313" key="2">
    <source>
        <dbReference type="EMBL" id="GAT70216.1"/>
    </source>
</evidence>
<dbReference type="PANTHER" id="PTHR35007:SF1">
    <property type="entry name" value="PILUS ASSEMBLY PROTEIN"/>
    <property type="match status" value="1"/>
</dbReference>
<dbReference type="OrthoDB" id="5243064at2"/>
<sequence>MALALLLGAGTGLGIVSLLFGLWPARPTLAQELHRLRHGTPVRPADPGAGLLARLGRPLAGPLAAWGLPGVAARRDLAVCGGSTNGLLGEKAVVGIAGALLGPAACAAAAFADVPTPWQVSAGTSALLGTAGFLAPDRVLRSRAARRRDELRHALSAFLDLAVIALAEDRDIDGALTEAARAGDGWAFERLGAAVRAALTSGRPPWAALGRMGEEYGVHELAGLAVAGGLAGADATRLRASLTARAAELRSRRLAETEIAARAATERMDLPVTGLLLGFLIFTGYPAVASVLAGL</sequence>
<dbReference type="EMBL" id="BDCX01000016">
    <property type="protein sequence ID" value="GAT70216.1"/>
    <property type="molecule type" value="Genomic_DNA"/>
</dbReference>
<reference evidence="3" key="2">
    <citation type="submission" date="2016-04" db="EMBL/GenBank/DDBJ databases">
        <title>Planomonospora sphaerica JCM9374 whole genome shotgun sequence.</title>
        <authorList>
            <person name="Suzuki T."/>
            <person name="Dohra H."/>
            <person name="Kodani S."/>
        </authorList>
    </citation>
    <scope>NUCLEOTIDE SEQUENCE [LARGE SCALE GENOMIC DNA]</scope>
    <source>
        <strain evidence="3">JCM 9374</strain>
    </source>
</reference>
<keyword evidence="1" id="KW-1133">Transmembrane helix</keyword>
<protein>
    <submittedName>
        <fullName evidence="2">Secretion system protein</fullName>
    </submittedName>
</protein>
<dbReference type="STRING" id="161355.PS9374_05896"/>
<keyword evidence="1" id="KW-0812">Transmembrane</keyword>
<keyword evidence="1" id="KW-0472">Membrane</keyword>
<accession>A0A161LRF8</accession>
<dbReference type="AlphaFoldDB" id="A0A161LRF8"/>
<dbReference type="PANTHER" id="PTHR35007">
    <property type="entry name" value="INTEGRAL MEMBRANE PROTEIN-RELATED"/>
    <property type="match status" value="1"/>
</dbReference>
<comment type="caution">
    <text evidence="2">The sequence shown here is derived from an EMBL/GenBank/DDBJ whole genome shotgun (WGS) entry which is preliminary data.</text>
</comment>
<dbReference type="RefSeq" id="WP_068902250.1">
    <property type="nucleotide sequence ID" value="NZ_BDCX01000016.1"/>
</dbReference>
<evidence type="ECO:0000313" key="3">
    <source>
        <dbReference type="Proteomes" id="UP000077701"/>
    </source>
</evidence>
<evidence type="ECO:0000256" key="1">
    <source>
        <dbReference type="SAM" id="Phobius"/>
    </source>
</evidence>
<dbReference type="GO" id="GO:0005886">
    <property type="term" value="C:plasma membrane"/>
    <property type="evidence" value="ECO:0007669"/>
    <property type="project" value="UniProtKB-SubCell"/>
</dbReference>